<dbReference type="EMBL" id="QEQK01000004">
    <property type="protein sequence ID" value="PWN56921.1"/>
    <property type="molecule type" value="Genomic_DNA"/>
</dbReference>
<dbReference type="PIRSF" id="PIRSF000005">
    <property type="entry name" value="Cytochrome_c4"/>
    <property type="match status" value="1"/>
</dbReference>
<keyword evidence="3 5" id="KW-0408">Iron</keyword>
<organism evidence="7 8">
    <name type="scientific">Abyssibacter profundi</name>
    <dbReference type="NCBI Taxonomy" id="2182787"/>
    <lineage>
        <taxon>Bacteria</taxon>
        <taxon>Pseudomonadati</taxon>
        <taxon>Pseudomonadota</taxon>
        <taxon>Gammaproteobacteria</taxon>
        <taxon>Chromatiales</taxon>
        <taxon>Oceanococcaceae</taxon>
        <taxon>Abyssibacter</taxon>
    </lineage>
</organism>
<feature type="binding site" description="axial binding residue" evidence="5">
    <location>
        <position position="35"/>
    </location>
    <ligand>
        <name>heme c</name>
        <dbReference type="ChEBI" id="CHEBI:61717"/>
        <label>1</label>
    </ligand>
    <ligandPart>
        <name>Fe</name>
        <dbReference type="ChEBI" id="CHEBI:18248"/>
    </ligandPart>
</feature>
<protein>
    <submittedName>
        <fullName evidence="7">Cytochrome C</fullName>
    </submittedName>
</protein>
<dbReference type="PROSITE" id="PS51007">
    <property type="entry name" value="CYTC"/>
    <property type="match status" value="1"/>
</dbReference>
<evidence type="ECO:0000256" key="2">
    <source>
        <dbReference type="ARBA" id="ARBA00022723"/>
    </source>
</evidence>
<gene>
    <name evidence="7" type="ORF">DEH80_04630</name>
</gene>
<feature type="binding site" description="axial binding residue" evidence="5">
    <location>
        <position position="178"/>
    </location>
    <ligand>
        <name>heme c</name>
        <dbReference type="ChEBI" id="CHEBI:61717"/>
        <label>2</label>
    </ligand>
    <ligandPart>
        <name>Fe</name>
        <dbReference type="ChEBI" id="CHEBI:18248"/>
    </ligandPart>
</feature>
<dbReference type="PANTHER" id="PTHR33751:SF11">
    <property type="entry name" value="BLL4483 PROTEIN"/>
    <property type="match status" value="1"/>
</dbReference>
<feature type="domain" description="Cytochrome c" evidence="6">
    <location>
        <begin position="118"/>
        <end position="201"/>
    </location>
</feature>
<accession>A0A363UNC6</accession>
<keyword evidence="1 4" id="KW-0349">Heme</keyword>
<dbReference type="InterPro" id="IPR024167">
    <property type="entry name" value="Cytochrome_c4-like"/>
</dbReference>
<feature type="binding site" description="covalent" evidence="4">
    <location>
        <position position="135"/>
    </location>
    <ligand>
        <name>heme c</name>
        <dbReference type="ChEBI" id="CHEBI:61717"/>
        <label>2</label>
    </ligand>
</feature>
<feature type="binding site" description="covalent" evidence="4">
    <location>
        <position position="34"/>
    </location>
    <ligand>
        <name>heme c</name>
        <dbReference type="ChEBI" id="CHEBI:61717"/>
        <label>1</label>
    </ligand>
</feature>
<dbReference type="AlphaFoldDB" id="A0A363UNC6"/>
<dbReference type="PANTHER" id="PTHR33751">
    <property type="entry name" value="CBB3-TYPE CYTOCHROME C OXIDASE SUBUNIT FIXP"/>
    <property type="match status" value="1"/>
</dbReference>
<dbReference type="GO" id="GO:0009055">
    <property type="term" value="F:electron transfer activity"/>
    <property type="evidence" value="ECO:0007669"/>
    <property type="project" value="InterPro"/>
</dbReference>
<dbReference type="InterPro" id="IPR009056">
    <property type="entry name" value="Cyt_c-like_dom"/>
</dbReference>
<evidence type="ECO:0000313" key="7">
    <source>
        <dbReference type="EMBL" id="PWN56921.1"/>
    </source>
</evidence>
<dbReference type="GO" id="GO:0020037">
    <property type="term" value="F:heme binding"/>
    <property type="evidence" value="ECO:0007669"/>
    <property type="project" value="InterPro"/>
</dbReference>
<dbReference type="Gene3D" id="1.10.760.10">
    <property type="entry name" value="Cytochrome c-like domain"/>
    <property type="match status" value="2"/>
</dbReference>
<dbReference type="GO" id="GO:0042597">
    <property type="term" value="C:periplasmic space"/>
    <property type="evidence" value="ECO:0007669"/>
    <property type="project" value="InterPro"/>
</dbReference>
<sequence length="224" mass="24514">MLRHSVWLLATSIAWAQPSPPDNMDARVQPCAACHGESGRVAADEDYFPSIAGKPAGYLYEQMINFRHGRRQHDIMQAMFAVLSEGYLNEIAVYYAAQTPKLHSPTRLSEPDAGEIEMLIRHGDATRNLPACTACHGDDLIGAKPTIPGLLGLRSEYLAAQLGAWREGTRRAAAPDCMHTVAIRLSPAEIDRVSRWLASQPYPRNAKPLPQLPAPLPLPCGASR</sequence>
<evidence type="ECO:0000256" key="3">
    <source>
        <dbReference type="ARBA" id="ARBA00023004"/>
    </source>
</evidence>
<evidence type="ECO:0000256" key="4">
    <source>
        <dbReference type="PIRSR" id="PIRSR000005-1"/>
    </source>
</evidence>
<dbReference type="Proteomes" id="UP000251800">
    <property type="component" value="Unassembled WGS sequence"/>
</dbReference>
<reference evidence="7 8" key="1">
    <citation type="submission" date="2018-05" db="EMBL/GenBank/DDBJ databases">
        <title>Abyssibacter profundi OUC007T gen. nov., sp. nov, a marine bacterium isolated from seawater of the Mariana Trench.</title>
        <authorList>
            <person name="Zhou S."/>
        </authorList>
    </citation>
    <scope>NUCLEOTIDE SEQUENCE [LARGE SCALE GENOMIC DNA]</scope>
    <source>
        <strain evidence="7 8">OUC007</strain>
    </source>
</reference>
<comment type="PTM">
    <text evidence="4">Binds 2 heme c groups covalently per subunit.</text>
</comment>
<feature type="binding site" description="covalent" evidence="4">
    <location>
        <position position="132"/>
    </location>
    <ligand>
        <name>heme c</name>
        <dbReference type="ChEBI" id="CHEBI:61717"/>
        <label>2</label>
    </ligand>
</feature>
<dbReference type="InterPro" id="IPR036909">
    <property type="entry name" value="Cyt_c-like_dom_sf"/>
</dbReference>
<dbReference type="OrthoDB" id="9773456at2"/>
<feature type="binding site" description="covalent" evidence="4">
    <location>
        <position position="31"/>
    </location>
    <ligand>
        <name>heme c</name>
        <dbReference type="ChEBI" id="CHEBI:61717"/>
        <label>1</label>
    </ligand>
</feature>
<feature type="binding site" description="axial binding residue" evidence="5">
    <location>
        <position position="76"/>
    </location>
    <ligand>
        <name>heme c</name>
        <dbReference type="ChEBI" id="CHEBI:61717"/>
        <label>1</label>
    </ligand>
    <ligandPart>
        <name>Fe</name>
        <dbReference type="ChEBI" id="CHEBI:18248"/>
    </ligandPart>
</feature>
<evidence type="ECO:0000256" key="1">
    <source>
        <dbReference type="ARBA" id="ARBA00022617"/>
    </source>
</evidence>
<dbReference type="InterPro" id="IPR050597">
    <property type="entry name" value="Cytochrome_c_Oxidase_Subunit"/>
</dbReference>
<feature type="binding site" description="axial binding residue" evidence="5">
    <location>
        <position position="136"/>
    </location>
    <ligand>
        <name>heme c</name>
        <dbReference type="ChEBI" id="CHEBI:61717"/>
        <label>2</label>
    </ligand>
    <ligandPart>
        <name>Fe</name>
        <dbReference type="ChEBI" id="CHEBI:18248"/>
    </ligandPart>
</feature>
<evidence type="ECO:0000256" key="5">
    <source>
        <dbReference type="PIRSR" id="PIRSR000005-2"/>
    </source>
</evidence>
<proteinExistence type="predicted"/>
<dbReference type="SUPFAM" id="SSF46626">
    <property type="entry name" value="Cytochrome c"/>
    <property type="match status" value="2"/>
</dbReference>
<keyword evidence="2 5" id="KW-0479">Metal-binding</keyword>
<evidence type="ECO:0000313" key="8">
    <source>
        <dbReference type="Proteomes" id="UP000251800"/>
    </source>
</evidence>
<evidence type="ECO:0000259" key="6">
    <source>
        <dbReference type="PROSITE" id="PS51007"/>
    </source>
</evidence>
<name>A0A363UNC6_9GAMM</name>
<keyword evidence="8" id="KW-1185">Reference proteome</keyword>
<dbReference type="GO" id="GO:0005506">
    <property type="term" value="F:iron ion binding"/>
    <property type="evidence" value="ECO:0007669"/>
    <property type="project" value="InterPro"/>
</dbReference>
<comment type="caution">
    <text evidence="7">The sequence shown here is derived from an EMBL/GenBank/DDBJ whole genome shotgun (WGS) entry which is preliminary data.</text>
</comment>